<comment type="caution">
    <text evidence="8">The sequence shown here is derived from an EMBL/GenBank/DDBJ whole genome shotgun (WGS) entry which is preliminary data.</text>
</comment>
<dbReference type="PROSITE" id="PS51257">
    <property type="entry name" value="PROKAR_LIPOPROTEIN"/>
    <property type="match status" value="1"/>
</dbReference>
<dbReference type="Proteomes" id="UP001145087">
    <property type="component" value="Unassembled WGS sequence"/>
</dbReference>
<comment type="similarity">
    <text evidence="2">Belongs to the sulfatase family.</text>
</comment>
<gene>
    <name evidence="8" type="ORF">OU798_24370</name>
</gene>
<name>A0A9X3J799_9BACT</name>
<reference evidence="8" key="1">
    <citation type="submission" date="2022-11" db="EMBL/GenBank/DDBJ databases">
        <title>Marilongibacter aestuarii gen. nov., sp. nov., isolated from tidal flat sediment.</title>
        <authorList>
            <person name="Jiayan W."/>
        </authorList>
    </citation>
    <scope>NUCLEOTIDE SEQUENCE</scope>
    <source>
        <strain evidence="8">Z1-6</strain>
    </source>
</reference>
<evidence type="ECO:0000313" key="9">
    <source>
        <dbReference type="Proteomes" id="UP001145087"/>
    </source>
</evidence>
<proteinExistence type="inferred from homology"/>
<dbReference type="Pfam" id="PF00884">
    <property type="entry name" value="Sulfatase"/>
    <property type="match status" value="1"/>
</dbReference>
<evidence type="ECO:0000256" key="1">
    <source>
        <dbReference type="ARBA" id="ARBA00001913"/>
    </source>
</evidence>
<dbReference type="InterPro" id="IPR050738">
    <property type="entry name" value="Sulfatase"/>
</dbReference>
<dbReference type="Gene3D" id="3.30.1120.10">
    <property type="match status" value="1"/>
</dbReference>
<dbReference type="Gene3D" id="3.40.720.10">
    <property type="entry name" value="Alkaline Phosphatase, subunit A"/>
    <property type="match status" value="1"/>
</dbReference>
<dbReference type="GO" id="GO:0004065">
    <property type="term" value="F:arylsulfatase activity"/>
    <property type="evidence" value="ECO:0007669"/>
    <property type="project" value="TreeGrafter"/>
</dbReference>
<keyword evidence="3" id="KW-0479">Metal-binding</keyword>
<evidence type="ECO:0000256" key="6">
    <source>
        <dbReference type="ARBA" id="ARBA00022837"/>
    </source>
</evidence>
<evidence type="ECO:0000256" key="5">
    <source>
        <dbReference type="ARBA" id="ARBA00022801"/>
    </source>
</evidence>
<keyword evidence="6" id="KW-0106">Calcium</keyword>
<dbReference type="InterPro" id="IPR017850">
    <property type="entry name" value="Alkaline_phosphatase_core_sf"/>
</dbReference>
<dbReference type="SUPFAM" id="SSF53649">
    <property type="entry name" value="Alkaline phosphatase-like"/>
    <property type="match status" value="1"/>
</dbReference>
<sequence length="451" mass="50442">MNRITIAIVITSALITGCTTVSTEKPNVVLILADDLGYNQVGCYGTNYYKTPNIDKLAADGIRFTDAYAACLVCSPTRASIMTGKYPGRLHLTDFIPGNTLKNPLKEPDWQKFLPLAEMTIGELAKEAGYATAAFGKWHLSIEKKAPASLPYNPDKQGFDESFVTFKPGVDKTRRWQNAESDAHNVDTITTLAMDFIERKKGEPFLLYIAHNTIHDPLAEKEKTIAKYIPGSEKPENNAIIGAMIERLDQSVKKIIDKIDEAGISDNTIVLFFSDNGGLAKYAKQTPLRAGKGFIYEGGIREPLIVKWPAKIKAETTSKALISSVDFFPTFAEIMGLDTKAINIDGKSFLNNLLGQSDQNHDAIFWHYPHYHSTGMTPSSAVRMGDYKLIKWYEKNLLHGHPGLEMFNLKEDIGETKNIAEEYPEKTNELEKLLEKWLDDTNAQRPTIWKN</sequence>
<keyword evidence="5" id="KW-0378">Hydrolase</keyword>
<evidence type="ECO:0000313" key="8">
    <source>
        <dbReference type="EMBL" id="MCY1723509.1"/>
    </source>
</evidence>
<dbReference type="RefSeq" id="WP_343335835.1">
    <property type="nucleotide sequence ID" value="NZ_JAPOHD010000069.1"/>
</dbReference>
<keyword evidence="9" id="KW-1185">Reference proteome</keyword>
<protein>
    <submittedName>
        <fullName evidence="8">Sulfatase</fullName>
    </submittedName>
</protein>
<dbReference type="CDD" id="cd16144">
    <property type="entry name" value="ARS_like"/>
    <property type="match status" value="1"/>
</dbReference>
<dbReference type="GO" id="GO:0046872">
    <property type="term" value="F:metal ion binding"/>
    <property type="evidence" value="ECO:0007669"/>
    <property type="project" value="UniProtKB-KW"/>
</dbReference>
<keyword evidence="4" id="KW-0732">Signal</keyword>
<comment type="cofactor">
    <cofactor evidence="1">
        <name>Ca(2+)</name>
        <dbReference type="ChEBI" id="CHEBI:29108"/>
    </cofactor>
</comment>
<organism evidence="8 9">
    <name type="scientific">Draconibacterium aestuarii</name>
    <dbReference type="NCBI Taxonomy" id="2998507"/>
    <lineage>
        <taxon>Bacteria</taxon>
        <taxon>Pseudomonadati</taxon>
        <taxon>Bacteroidota</taxon>
        <taxon>Bacteroidia</taxon>
        <taxon>Marinilabiliales</taxon>
        <taxon>Prolixibacteraceae</taxon>
        <taxon>Draconibacterium</taxon>
    </lineage>
</organism>
<feature type="domain" description="Sulfatase N-terminal" evidence="7">
    <location>
        <begin position="26"/>
        <end position="336"/>
    </location>
</feature>
<dbReference type="PANTHER" id="PTHR42693:SF42">
    <property type="entry name" value="ARYLSULFATASE G"/>
    <property type="match status" value="1"/>
</dbReference>
<dbReference type="EMBL" id="JAPOHD010000069">
    <property type="protein sequence ID" value="MCY1723509.1"/>
    <property type="molecule type" value="Genomic_DNA"/>
</dbReference>
<evidence type="ECO:0000256" key="2">
    <source>
        <dbReference type="ARBA" id="ARBA00008779"/>
    </source>
</evidence>
<evidence type="ECO:0000259" key="7">
    <source>
        <dbReference type="Pfam" id="PF00884"/>
    </source>
</evidence>
<dbReference type="InterPro" id="IPR000917">
    <property type="entry name" value="Sulfatase_N"/>
</dbReference>
<dbReference type="PANTHER" id="PTHR42693">
    <property type="entry name" value="ARYLSULFATASE FAMILY MEMBER"/>
    <property type="match status" value="1"/>
</dbReference>
<accession>A0A9X3J799</accession>
<evidence type="ECO:0000256" key="4">
    <source>
        <dbReference type="ARBA" id="ARBA00022729"/>
    </source>
</evidence>
<evidence type="ECO:0000256" key="3">
    <source>
        <dbReference type="ARBA" id="ARBA00022723"/>
    </source>
</evidence>
<dbReference type="AlphaFoldDB" id="A0A9X3J799"/>